<keyword evidence="4" id="KW-1185">Reference proteome</keyword>
<dbReference type="eggNOG" id="ENOG502S90V">
    <property type="taxonomic scope" value="Eukaryota"/>
</dbReference>
<dbReference type="OMA" id="HMIARTE"/>
<proteinExistence type="predicted"/>
<sequence length="597" mass="69758">MKKFQNIEEYTKYRYSFQDKEQREARYVPYPHQRPGPEKNSTKKSEIQPDIILREFNYATRPVPSIRKFDWEGIKAVAISESGSQGVIFVESDDGAIVVKGSQDAAVDYFLYKLKRILNVTVPQMRVIRWYDNEFKKIIRNLEKATFCDETLGRRVTSRIDMAYLQIQEYIPGISIQGMGPHRAALVFDHITPESRDRLIRLGMIIAFDTLINNSDRYPLLWDNGGNPDNIMVKMKTTFLNKTEQLRDPNNLTFDYGKFYALDSGLSCVNSKSEQGLRALSKYYIKLENFLNELFLDMKAVMLAQVDPMTGTGRNGERKKLNSINQITSFVYQHTLYHMSDMQILQIMIGIIVGVENACQFGIDRIQEMYQRFFIKESDDWRGFWNENLRRINLQMYNDCILIYGKFRGAYIDVIKWVKDITLNQYHIRIEEFEQILNGDLEFEVIEQSQSKIEELNKSGDPLINSLLEQQQEDQVLPQDINEQEPQNQNEPIDPNDNEALHKRIKEIFDVDLDEVHNNALNQSNYQGVDSQQQNSSQLNKQNNNKNSNQNLQQNSSQLQSDQAKNIQKQEQQQAQNEQMQQSQLPQQQQNNSQQKK</sequence>
<dbReference type="GO" id="GO:0016301">
    <property type="term" value="F:kinase activity"/>
    <property type="evidence" value="ECO:0007669"/>
    <property type="project" value="UniProtKB-KW"/>
</dbReference>
<feature type="domain" description="Actin-fragmin kinase catalytic" evidence="2">
    <location>
        <begin position="54"/>
        <end position="355"/>
    </location>
</feature>
<dbReference type="KEGG" id="tet:TTHERM_00780810"/>
<dbReference type="Pfam" id="PF09192">
    <property type="entry name" value="Act-Frag_cataly"/>
    <property type="match status" value="1"/>
</dbReference>
<dbReference type="InterPro" id="IPR037469">
    <property type="entry name" value="Put_AFK"/>
</dbReference>
<dbReference type="RefSeq" id="XP_001026237.1">
    <property type="nucleotide sequence ID" value="XM_001026237.1"/>
</dbReference>
<evidence type="ECO:0000313" key="4">
    <source>
        <dbReference type="Proteomes" id="UP000009168"/>
    </source>
</evidence>
<keyword evidence="3" id="KW-0418">Kinase</keyword>
<dbReference type="PANTHER" id="PTHR38737">
    <property type="entry name" value="ACTIN-FRAGMIN KINASE DDB_G0279609-RELATED"/>
    <property type="match status" value="1"/>
</dbReference>
<dbReference type="EMBL" id="GG662313">
    <property type="protein sequence ID" value="EAS05992.1"/>
    <property type="molecule type" value="Genomic_DNA"/>
</dbReference>
<dbReference type="HOGENOM" id="CLU_457520_0_0_1"/>
<feature type="compositionally biased region" description="Low complexity" evidence="1">
    <location>
        <begin position="531"/>
        <end position="597"/>
    </location>
</feature>
<name>I7LXR6_TETTS</name>
<organism evidence="3 4">
    <name type="scientific">Tetrahymena thermophila (strain SB210)</name>
    <dbReference type="NCBI Taxonomy" id="312017"/>
    <lineage>
        <taxon>Eukaryota</taxon>
        <taxon>Sar</taxon>
        <taxon>Alveolata</taxon>
        <taxon>Ciliophora</taxon>
        <taxon>Intramacronucleata</taxon>
        <taxon>Oligohymenophorea</taxon>
        <taxon>Hymenostomatida</taxon>
        <taxon>Tetrahymenina</taxon>
        <taxon>Tetrahymenidae</taxon>
        <taxon>Tetrahymena</taxon>
    </lineage>
</organism>
<dbReference type="Gene3D" id="1.10.1070.11">
    <property type="entry name" value="Phosphatidylinositol 3-/4-kinase, catalytic domain"/>
    <property type="match status" value="1"/>
</dbReference>
<dbReference type="OrthoDB" id="428586at2759"/>
<dbReference type="InterPro" id="IPR036940">
    <property type="entry name" value="PI3/4_kinase_cat_sf"/>
</dbReference>
<dbReference type="AlphaFoldDB" id="I7LXR6"/>
<reference evidence="4" key="1">
    <citation type="journal article" date="2006" name="PLoS Biol.">
        <title>Macronuclear genome sequence of the ciliate Tetrahymena thermophila, a model eukaryote.</title>
        <authorList>
            <person name="Eisen J.A."/>
            <person name="Coyne R.S."/>
            <person name="Wu M."/>
            <person name="Wu D."/>
            <person name="Thiagarajan M."/>
            <person name="Wortman J.R."/>
            <person name="Badger J.H."/>
            <person name="Ren Q."/>
            <person name="Amedeo P."/>
            <person name="Jones K.M."/>
            <person name="Tallon L.J."/>
            <person name="Delcher A.L."/>
            <person name="Salzberg S.L."/>
            <person name="Silva J.C."/>
            <person name="Haas B.J."/>
            <person name="Majoros W.H."/>
            <person name="Farzad M."/>
            <person name="Carlton J.M."/>
            <person name="Smith R.K. Jr."/>
            <person name="Garg J."/>
            <person name="Pearlman R.E."/>
            <person name="Karrer K.M."/>
            <person name="Sun L."/>
            <person name="Manning G."/>
            <person name="Elde N.C."/>
            <person name="Turkewitz A.P."/>
            <person name="Asai D.J."/>
            <person name="Wilkes D.E."/>
            <person name="Wang Y."/>
            <person name="Cai H."/>
            <person name="Collins K."/>
            <person name="Stewart B.A."/>
            <person name="Lee S.R."/>
            <person name="Wilamowska K."/>
            <person name="Weinberg Z."/>
            <person name="Ruzzo W.L."/>
            <person name="Wloga D."/>
            <person name="Gaertig J."/>
            <person name="Frankel J."/>
            <person name="Tsao C.-C."/>
            <person name="Gorovsky M.A."/>
            <person name="Keeling P.J."/>
            <person name="Waller R.F."/>
            <person name="Patron N.J."/>
            <person name="Cherry J.M."/>
            <person name="Stover N.A."/>
            <person name="Krieger C.J."/>
            <person name="del Toro C."/>
            <person name="Ryder H.F."/>
            <person name="Williamson S.C."/>
            <person name="Barbeau R.A."/>
            <person name="Hamilton E.P."/>
            <person name="Orias E."/>
        </authorList>
    </citation>
    <scope>NUCLEOTIDE SEQUENCE [LARGE SCALE GENOMIC DNA]</scope>
    <source>
        <strain evidence="4">SB210</strain>
    </source>
</reference>
<evidence type="ECO:0000313" key="3">
    <source>
        <dbReference type="EMBL" id="EAS05992.1"/>
    </source>
</evidence>
<dbReference type="InterPro" id="IPR011009">
    <property type="entry name" value="Kinase-like_dom_sf"/>
</dbReference>
<dbReference type="SUPFAM" id="SSF56112">
    <property type="entry name" value="Protein kinase-like (PK-like)"/>
    <property type="match status" value="1"/>
</dbReference>
<dbReference type="PANTHER" id="PTHR38737:SF1">
    <property type="entry name" value="ACTIN-FRAGMIN KINASE DDB_G0279609-RELATED"/>
    <property type="match status" value="1"/>
</dbReference>
<keyword evidence="3" id="KW-0808">Transferase</keyword>
<dbReference type="InParanoid" id="I7LXR6"/>
<protein>
    <submittedName>
        <fullName evidence="3">Actin-fragmin kinase</fullName>
    </submittedName>
</protein>
<evidence type="ECO:0000256" key="1">
    <source>
        <dbReference type="SAM" id="MobiDB-lite"/>
    </source>
</evidence>
<dbReference type="InterPro" id="IPR015275">
    <property type="entry name" value="Actin-fragmin_kin_cat_dom"/>
</dbReference>
<accession>I7LXR6</accession>
<dbReference type="CDD" id="cd05124">
    <property type="entry name" value="AFK"/>
    <property type="match status" value="1"/>
</dbReference>
<dbReference type="GeneID" id="7830750"/>
<feature type="region of interest" description="Disordered" evidence="1">
    <location>
        <begin position="528"/>
        <end position="597"/>
    </location>
</feature>
<dbReference type="Proteomes" id="UP000009168">
    <property type="component" value="Unassembled WGS sequence"/>
</dbReference>
<gene>
    <name evidence="3" type="ORF">TTHERM_00780810</name>
</gene>
<dbReference type="Gene3D" id="3.30.1010.10">
    <property type="entry name" value="Phosphatidylinositol 3-kinase Catalytic Subunit, Chain A, domain 4"/>
    <property type="match status" value="1"/>
</dbReference>
<evidence type="ECO:0000259" key="2">
    <source>
        <dbReference type="Pfam" id="PF09192"/>
    </source>
</evidence>